<evidence type="ECO:0000256" key="2">
    <source>
        <dbReference type="SAM" id="MobiDB-lite"/>
    </source>
</evidence>
<accession>A0A8T0GL56</accession>
<organism evidence="4 5">
    <name type="scientific">Ceratodon purpureus</name>
    <name type="common">Fire moss</name>
    <name type="synonym">Dicranum purpureum</name>
    <dbReference type="NCBI Taxonomy" id="3225"/>
    <lineage>
        <taxon>Eukaryota</taxon>
        <taxon>Viridiplantae</taxon>
        <taxon>Streptophyta</taxon>
        <taxon>Embryophyta</taxon>
        <taxon>Bryophyta</taxon>
        <taxon>Bryophytina</taxon>
        <taxon>Bryopsida</taxon>
        <taxon>Dicranidae</taxon>
        <taxon>Pseudoditrichales</taxon>
        <taxon>Ditrichaceae</taxon>
        <taxon>Ceratodon</taxon>
    </lineage>
</organism>
<dbReference type="GO" id="GO:0043531">
    <property type="term" value="F:ADP binding"/>
    <property type="evidence" value="ECO:0007669"/>
    <property type="project" value="InterPro"/>
</dbReference>
<dbReference type="PRINTS" id="PR00364">
    <property type="entry name" value="DISEASERSIST"/>
</dbReference>
<dbReference type="Pfam" id="PF23598">
    <property type="entry name" value="LRR_14"/>
    <property type="match status" value="1"/>
</dbReference>
<dbReference type="PANTHER" id="PTHR11017:SF579">
    <property type="entry name" value="TIR DOMAIN-CONTAINING PROTEIN"/>
    <property type="match status" value="1"/>
</dbReference>
<dbReference type="Gene3D" id="3.80.10.10">
    <property type="entry name" value="Ribonuclease Inhibitor"/>
    <property type="match status" value="2"/>
</dbReference>
<dbReference type="SUPFAM" id="SSF52058">
    <property type="entry name" value="L domain-like"/>
    <property type="match status" value="2"/>
</dbReference>
<dbReference type="GO" id="GO:0007165">
    <property type="term" value="P:signal transduction"/>
    <property type="evidence" value="ECO:0007669"/>
    <property type="project" value="InterPro"/>
</dbReference>
<feature type="region of interest" description="Disordered" evidence="2">
    <location>
        <begin position="1"/>
        <end position="21"/>
    </location>
</feature>
<dbReference type="InterPro" id="IPR044974">
    <property type="entry name" value="Disease_R_plants"/>
</dbReference>
<dbReference type="SUPFAM" id="SSF52200">
    <property type="entry name" value="Toll/Interleukin receptor TIR domain"/>
    <property type="match status" value="1"/>
</dbReference>
<evidence type="ECO:0000259" key="3">
    <source>
        <dbReference type="PROSITE" id="PS50104"/>
    </source>
</evidence>
<dbReference type="Gene3D" id="3.40.50.300">
    <property type="entry name" value="P-loop containing nucleotide triphosphate hydrolases"/>
    <property type="match status" value="1"/>
</dbReference>
<comment type="caution">
    <text evidence="4">The sequence shown here is derived from an EMBL/GenBank/DDBJ whole genome shotgun (WGS) entry which is preliminary data.</text>
</comment>
<dbReference type="Gene3D" id="3.40.50.10140">
    <property type="entry name" value="Toll/interleukin-1 receptor homology (TIR) domain"/>
    <property type="match status" value="1"/>
</dbReference>
<dbReference type="Pfam" id="PF13676">
    <property type="entry name" value="TIR_2"/>
    <property type="match status" value="1"/>
</dbReference>
<reference evidence="4 5" key="1">
    <citation type="submission" date="2020-06" db="EMBL/GenBank/DDBJ databases">
        <title>WGS assembly of Ceratodon purpureus strain R40.</title>
        <authorList>
            <person name="Carey S.B."/>
            <person name="Jenkins J."/>
            <person name="Shu S."/>
            <person name="Lovell J.T."/>
            <person name="Sreedasyam A."/>
            <person name="Maumus F."/>
            <person name="Tiley G.P."/>
            <person name="Fernandez-Pozo N."/>
            <person name="Barry K."/>
            <person name="Chen C."/>
            <person name="Wang M."/>
            <person name="Lipzen A."/>
            <person name="Daum C."/>
            <person name="Saski C.A."/>
            <person name="Payton A.C."/>
            <person name="Mcbreen J.C."/>
            <person name="Conrad R.E."/>
            <person name="Kollar L.M."/>
            <person name="Olsson S."/>
            <person name="Huttunen S."/>
            <person name="Landis J.B."/>
            <person name="Wickett N.J."/>
            <person name="Johnson M.G."/>
            <person name="Rensing S.A."/>
            <person name="Grimwood J."/>
            <person name="Schmutz J."/>
            <person name="Mcdaniel S.F."/>
        </authorList>
    </citation>
    <scope>NUCLEOTIDE SEQUENCE [LARGE SCALE GENOMIC DNA]</scope>
    <source>
        <strain evidence="4 5">R40</strain>
    </source>
</reference>
<name>A0A8T0GL56_CERPU</name>
<protein>
    <recommendedName>
        <fullName evidence="3">TIR domain-containing protein</fullName>
    </recommendedName>
</protein>
<proteinExistence type="predicted"/>
<dbReference type="Proteomes" id="UP000822688">
    <property type="component" value="Chromosome 11"/>
</dbReference>
<dbReference type="InterPro" id="IPR035897">
    <property type="entry name" value="Toll_tir_struct_dom_sf"/>
</dbReference>
<keyword evidence="5" id="KW-1185">Reference proteome</keyword>
<dbReference type="EMBL" id="CM026432">
    <property type="protein sequence ID" value="KAG0557782.1"/>
    <property type="molecule type" value="Genomic_DNA"/>
</dbReference>
<dbReference type="InterPro" id="IPR002182">
    <property type="entry name" value="NB-ARC"/>
</dbReference>
<keyword evidence="1" id="KW-0677">Repeat</keyword>
<feature type="domain" description="TIR" evidence="3">
    <location>
        <begin position="78"/>
        <end position="245"/>
    </location>
</feature>
<dbReference type="GO" id="GO:0051707">
    <property type="term" value="P:response to other organism"/>
    <property type="evidence" value="ECO:0007669"/>
    <property type="project" value="UniProtKB-ARBA"/>
</dbReference>
<gene>
    <name evidence="4" type="ORF">KC19_11G157000</name>
</gene>
<dbReference type="PANTHER" id="PTHR11017">
    <property type="entry name" value="LEUCINE-RICH REPEAT-CONTAINING PROTEIN"/>
    <property type="match status" value="1"/>
</dbReference>
<dbReference type="PROSITE" id="PS50104">
    <property type="entry name" value="TIR"/>
    <property type="match status" value="1"/>
</dbReference>
<dbReference type="InterPro" id="IPR000157">
    <property type="entry name" value="TIR_dom"/>
</dbReference>
<dbReference type="InterPro" id="IPR027417">
    <property type="entry name" value="P-loop_NTPase"/>
</dbReference>
<dbReference type="InterPro" id="IPR055414">
    <property type="entry name" value="LRR_R13L4/SHOC2-like"/>
</dbReference>
<dbReference type="SUPFAM" id="SSF52540">
    <property type="entry name" value="P-loop containing nucleoside triphosphate hydrolases"/>
    <property type="match status" value="1"/>
</dbReference>
<dbReference type="GO" id="GO:0006952">
    <property type="term" value="P:defense response"/>
    <property type="evidence" value="ECO:0007669"/>
    <property type="project" value="UniProtKB-KW"/>
</dbReference>
<dbReference type="InterPro" id="IPR032675">
    <property type="entry name" value="LRR_dom_sf"/>
</dbReference>
<evidence type="ECO:0000256" key="1">
    <source>
        <dbReference type="ARBA" id="ARBA00022737"/>
    </source>
</evidence>
<sequence>MAAVQDSDPEPSEPASISSSQSVEVKMEALWWYGNSGMDGESVESGSVVDDQTAVNRIVGTSGSENAEMGRDDHILEDIQKIFLSHSGAQAGFAEQLCVELKRCDRHPFFDKDRDSLPVGENFPNLIFKAIQQCQVGVLILSEEYFTRTKWPMLEFAAMAKRHGEDFQIMPVYFGISLAECRNPVTHKRWLKIWQRWAQDDGRIHLEEWKKALRLLRPTTSLIYPEGSSEVKFREDIVNAVCRRVPPATMMYDSYVRGKSRFSKMLHEKIEVTRVCPSYGVRVLGLHGTGGIGKSTICKVLCNEYYTKFQGRVCHLELREDANELQLLQEALRRLTDTKPELLVGMNIDMCCYRLKAVMYRRPVFLVIDNILDTVKSIDQATTYLKAGYNQGSIVVVAARSIGQLTGLGIGESECLEMPELEIDEARSLFLDQFQIIPENIDEEDEELLMRCVKRCRFRKGDSANYQFIPLALKVLGTQLWYILGFNPKQWVEKLEQFDNLNLIRQDEHPIFSVLRWSFDALQREDQLIFIDAALFFPRFKNDWSGLIPKWNVLEWLSLVHGINVDAIKFLLKGLQRKSLLENLGDGFSKVGIHDLWHEFAVMETTRGKYEHWRWLYYIAGHRSPLLESANLSVCKNLQRIMCFGVSLFDNWKEGNTESHFGKVTVLHLDADPIQNGILDLTALMHLKSLALNMKDDGQIDIVGLGLLRNLGFLKILCKEISVSSVEDIGCLTALQVLELKVGQCNKLPDLRKLTSLRVVSCNGFRGVETIAGLSSDLIHLKYLIIRSAISMSSFPGVDDVIGLQELDVSECYRLEELPNLQKLTNLQKLCLTRCKSIKGLPGFGSLVALQELLAYDCTQLTELPDMRELTHLRTLWCNSLKALPGLGELIALEKLGVDFQGVEDHGDLHQLTRLHTISITGWSSRGLPSLVSLASLYRLEIHRCKGVQKLTGVQNLSRLKSFYVDQCEFQDLSVLSNFTSLQELLLEECYLLERLPDLSKLTQLESITIEYCYSLQTLVGIGPLLQLETLHCSASAITELPDLCNFPRLRRLYLRKCRSLCSLFSTGPLNALVYLNVYKCRSLESLPDLSCSLDLHTLELRNSGVLLSPHDVKTLKATCRQLQINMDR</sequence>
<dbReference type="Pfam" id="PF00931">
    <property type="entry name" value="NB-ARC"/>
    <property type="match status" value="1"/>
</dbReference>
<dbReference type="AlphaFoldDB" id="A0A8T0GL56"/>
<evidence type="ECO:0000313" key="5">
    <source>
        <dbReference type="Proteomes" id="UP000822688"/>
    </source>
</evidence>
<evidence type="ECO:0000313" key="4">
    <source>
        <dbReference type="EMBL" id="KAG0557782.1"/>
    </source>
</evidence>
<dbReference type="SMART" id="SM00255">
    <property type="entry name" value="TIR"/>
    <property type="match status" value="1"/>
</dbReference>